<accession>A0ABQ8U4D6</accession>
<evidence type="ECO:0000313" key="3">
    <source>
        <dbReference type="Proteomes" id="UP001141327"/>
    </source>
</evidence>
<reference evidence="2" key="1">
    <citation type="journal article" date="2022" name="bioRxiv">
        <title>Genomics of Preaxostyla Flagellates Illuminates Evolutionary Transitions and the Path Towards Mitochondrial Loss.</title>
        <authorList>
            <person name="Novak L.V.F."/>
            <person name="Treitli S.C."/>
            <person name="Pyrih J."/>
            <person name="Halakuc P."/>
            <person name="Pipaliya S.V."/>
            <person name="Vacek V."/>
            <person name="Brzon O."/>
            <person name="Soukal P."/>
            <person name="Eme L."/>
            <person name="Dacks J.B."/>
            <person name="Karnkowska A."/>
            <person name="Elias M."/>
            <person name="Hampl V."/>
        </authorList>
    </citation>
    <scope>NUCLEOTIDE SEQUENCE</scope>
    <source>
        <strain evidence="2">RCP-MX</strain>
    </source>
</reference>
<gene>
    <name evidence="2" type="ORF">PAPYR_11158</name>
</gene>
<evidence type="ECO:0008006" key="4">
    <source>
        <dbReference type="Google" id="ProtNLM"/>
    </source>
</evidence>
<dbReference type="Proteomes" id="UP001141327">
    <property type="component" value="Unassembled WGS sequence"/>
</dbReference>
<evidence type="ECO:0000313" key="2">
    <source>
        <dbReference type="EMBL" id="KAJ4454209.1"/>
    </source>
</evidence>
<comment type="caution">
    <text evidence="2">The sequence shown here is derived from an EMBL/GenBank/DDBJ whole genome shotgun (WGS) entry which is preliminary data.</text>
</comment>
<organism evidence="2 3">
    <name type="scientific">Paratrimastix pyriformis</name>
    <dbReference type="NCBI Taxonomy" id="342808"/>
    <lineage>
        <taxon>Eukaryota</taxon>
        <taxon>Metamonada</taxon>
        <taxon>Preaxostyla</taxon>
        <taxon>Paratrimastigidae</taxon>
        <taxon>Paratrimastix</taxon>
    </lineage>
</organism>
<evidence type="ECO:0000256" key="1">
    <source>
        <dbReference type="SAM" id="MobiDB-lite"/>
    </source>
</evidence>
<proteinExistence type="predicted"/>
<protein>
    <recommendedName>
        <fullName evidence="4">Charged multivesicular body protein 7</fullName>
    </recommendedName>
</protein>
<feature type="compositionally biased region" description="Polar residues" evidence="1">
    <location>
        <begin position="171"/>
        <end position="181"/>
    </location>
</feature>
<sequence>MSDDSFLAEKVPEWSNDAQMSILFAPFPDDPTTVDPDTWKESWEPRVAFWKSLLVRYLVDHHMIVARKSDMTLTRFRRKGMVPLGLEFIFKELARSGEIVPLDVFQQACLSSLSGSAGWGSWVAQPLVWMFKRLTLTKKPAVPAPPPASPRRDRPPAILLHPGASVPGTPTRRTQATPGTPTSITTAASVSMTTSTSDEKLVCVPVVKEYAERLLEHYRQKQTTFTDLILTHAELNDQGWIPPTLPRLAPEDVPLVVMSLVRDHEATVVQIPGGADELGEAEIEQQAIRLSLAPGKAPRDPAPIDGQVAAVKRALCNLERRQANLLEQAQALGEKVRRLARQSRPLALVALRRQRAVMKVAEKEGGSLANLQDVLLHIQSAKGDQEVCRHSLS</sequence>
<feature type="region of interest" description="Disordered" evidence="1">
    <location>
        <begin position="140"/>
        <end position="184"/>
    </location>
</feature>
<name>A0ABQ8U4D6_9EUKA</name>
<dbReference type="Pfam" id="PF25880">
    <property type="entry name" value="WHD_CHMP7_1st"/>
    <property type="match status" value="1"/>
</dbReference>
<dbReference type="EMBL" id="JAPMOS010000176">
    <property type="protein sequence ID" value="KAJ4454209.1"/>
    <property type="molecule type" value="Genomic_DNA"/>
</dbReference>
<keyword evidence="3" id="KW-1185">Reference proteome</keyword>